<feature type="transmembrane region" description="Helical" evidence="6">
    <location>
        <begin position="193"/>
        <end position="212"/>
    </location>
</feature>
<feature type="transmembrane region" description="Helical" evidence="6">
    <location>
        <begin position="134"/>
        <end position="152"/>
    </location>
</feature>
<feature type="domain" description="Major facilitator superfamily (MFS) profile" evidence="7">
    <location>
        <begin position="33"/>
        <end position="466"/>
    </location>
</feature>
<dbReference type="Gene3D" id="1.20.1250.20">
    <property type="entry name" value="MFS general substrate transporter like domains"/>
    <property type="match status" value="2"/>
</dbReference>
<feature type="transmembrane region" description="Helical" evidence="6">
    <location>
        <begin position="31"/>
        <end position="53"/>
    </location>
</feature>
<evidence type="ECO:0000313" key="8">
    <source>
        <dbReference type="EMBL" id="KAH8705260.1"/>
    </source>
</evidence>
<dbReference type="InterPro" id="IPR050930">
    <property type="entry name" value="MFS_Vesicular_Transporter"/>
</dbReference>
<gene>
    <name evidence="8" type="ORF">BGW36DRAFT_10504</name>
</gene>
<evidence type="ECO:0000313" key="9">
    <source>
        <dbReference type="Proteomes" id="UP001201262"/>
    </source>
</evidence>
<keyword evidence="3 6" id="KW-0812">Transmembrane</keyword>
<dbReference type="EMBL" id="JAJTJA010000001">
    <property type="protein sequence ID" value="KAH8705260.1"/>
    <property type="molecule type" value="Genomic_DNA"/>
</dbReference>
<dbReference type="PANTHER" id="PTHR23506">
    <property type="entry name" value="GH10249P"/>
    <property type="match status" value="1"/>
</dbReference>
<comment type="subcellular location">
    <subcellularLocation>
        <location evidence="1">Membrane</location>
        <topology evidence="1">Multi-pass membrane protein</topology>
    </subcellularLocation>
</comment>
<protein>
    <submittedName>
        <fullName evidence="8">Major facilitator superfamily domain-containing protein</fullName>
    </submittedName>
</protein>
<feature type="transmembrane region" description="Helical" evidence="6">
    <location>
        <begin position="362"/>
        <end position="382"/>
    </location>
</feature>
<keyword evidence="4 6" id="KW-1133">Transmembrane helix</keyword>
<feature type="transmembrane region" description="Helical" evidence="6">
    <location>
        <begin position="266"/>
        <end position="286"/>
    </location>
</feature>
<dbReference type="GO" id="GO:0016020">
    <property type="term" value="C:membrane"/>
    <property type="evidence" value="ECO:0007669"/>
    <property type="project" value="UniProtKB-SubCell"/>
</dbReference>
<dbReference type="RefSeq" id="XP_046077881.1">
    <property type="nucleotide sequence ID" value="XM_046209191.1"/>
</dbReference>
<dbReference type="AlphaFoldDB" id="A0AAD4L622"/>
<evidence type="ECO:0000256" key="1">
    <source>
        <dbReference type="ARBA" id="ARBA00004141"/>
    </source>
</evidence>
<evidence type="ECO:0000256" key="4">
    <source>
        <dbReference type="ARBA" id="ARBA00022989"/>
    </source>
</evidence>
<feature type="transmembrane region" description="Helical" evidence="6">
    <location>
        <begin position="164"/>
        <end position="187"/>
    </location>
</feature>
<reference evidence="8" key="1">
    <citation type="submission" date="2021-12" db="EMBL/GenBank/DDBJ databases">
        <title>Convergent genome expansion in fungi linked to evolution of root-endophyte symbiosis.</title>
        <authorList>
            <consortium name="DOE Joint Genome Institute"/>
            <person name="Ke Y.-H."/>
            <person name="Bonito G."/>
            <person name="Liao H.-L."/>
            <person name="Looney B."/>
            <person name="Rojas-Flechas A."/>
            <person name="Nash J."/>
            <person name="Hameed K."/>
            <person name="Schadt C."/>
            <person name="Martin F."/>
            <person name="Crous P.W."/>
            <person name="Miettinen O."/>
            <person name="Magnuson J.K."/>
            <person name="Labbe J."/>
            <person name="Jacobson D."/>
            <person name="Doktycz M.J."/>
            <person name="Veneault-Fourrey C."/>
            <person name="Kuo A."/>
            <person name="Mondo S."/>
            <person name="Calhoun S."/>
            <person name="Riley R."/>
            <person name="Ohm R."/>
            <person name="LaButti K."/>
            <person name="Andreopoulos B."/>
            <person name="Pangilinan J."/>
            <person name="Nolan M."/>
            <person name="Tritt A."/>
            <person name="Clum A."/>
            <person name="Lipzen A."/>
            <person name="Daum C."/>
            <person name="Barry K."/>
            <person name="Grigoriev I.V."/>
            <person name="Vilgalys R."/>
        </authorList>
    </citation>
    <scope>NUCLEOTIDE SEQUENCE</scope>
    <source>
        <strain evidence="8">PMI_201</strain>
    </source>
</reference>
<dbReference type="InterPro" id="IPR036259">
    <property type="entry name" value="MFS_trans_sf"/>
</dbReference>
<evidence type="ECO:0000259" key="7">
    <source>
        <dbReference type="PROSITE" id="PS50850"/>
    </source>
</evidence>
<sequence length="483" mass="51959">MAAVAAYNTTDCDNAKYKEERRSTVFRSSKTFIVIVVSIAIFADVFIYGMVIPLVPTILRDRLDLPDDELQKWLSILLATFGGALLISSPIVGYVADKGSSRKFTFIVGLFAVAGATVLFWVARTPTAMVTARALQGVAEVAMWVVGNALVVDTVDKEQLGTAMGYVSMSMTVGTMAGPAVAGILLNKTGYDSVFILALSLIGIDVVFRCLMIEPKPKQKVKNGETEPLLRDSGVPQYQSTTEAGHDEEACSGHVSTSFIPPIVRLALSGQLLVLLIASIINAIVWTSFETTLPVFVIRTFHWESAGIGMSFFALTIPAIISPLIGSAIDYHGPRIISSLSFISLVPIFIAFQFVTDDSLRSCIIFFSLLVAAGLALSAILLPLMVELNDPIERKEREMPGIFGEAGASAQAFALHTIAWGSGQTIGPIVAGAVVETAGWRVMNIVMAACCAATAVLLVLTDEKVLRLVWRRYAGSNRLNRTN</sequence>
<feature type="transmembrane region" description="Helical" evidence="6">
    <location>
        <begin position="336"/>
        <end position="356"/>
    </location>
</feature>
<organism evidence="8 9">
    <name type="scientific">Talaromyces proteolyticus</name>
    <dbReference type="NCBI Taxonomy" id="1131652"/>
    <lineage>
        <taxon>Eukaryota</taxon>
        <taxon>Fungi</taxon>
        <taxon>Dikarya</taxon>
        <taxon>Ascomycota</taxon>
        <taxon>Pezizomycotina</taxon>
        <taxon>Eurotiomycetes</taxon>
        <taxon>Eurotiomycetidae</taxon>
        <taxon>Eurotiales</taxon>
        <taxon>Trichocomaceae</taxon>
        <taxon>Talaromyces</taxon>
        <taxon>Talaromyces sect. Bacilispori</taxon>
    </lineage>
</organism>
<dbReference type="SUPFAM" id="SSF103473">
    <property type="entry name" value="MFS general substrate transporter"/>
    <property type="match status" value="1"/>
</dbReference>
<feature type="transmembrane region" description="Helical" evidence="6">
    <location>
        <begin position="104"/>
        <end position="122"/>
    </location>
</feature>
<dbReference type="PROSITE" id="PS50850">
    <property type="entry name" value="MFS"/>
    <property type="match status" value="1"/>
</dbReference>
<dbReference type="InterPro" id="IPR011701">
    <property type="entry name" value="MFS"/>
</dbReference>
<keyword evidence="5 6" id="KW-0472">Membrane</keyword>
<feature type="transmembrane region" description="Helical" evidence="6">
    <location>
        <begin position="73"/>
        <end position="92"/>
    </location>
</feature>
<feature type="transmembrane region" description="Helical" evidence="6">
    <location>
        <begin position="306"/>
        <end position="329"/>
    </location>
</feature>
<dbReference type="Proteomes" id="UP001201262">
    <property type="component" value="Unassembled WGS sequence"/>
</dbReference>
<dbReference type="Pfam" id="PF07690">
    <property type="entry name" value="MFS_1"/>
    <property type="match status" value="1"/>
</dbReference>
<evidence type="ECO:0000256" key="2">
    <source>
        <dbReference type="ARBA" id="ARBA00022448"/>
    </source>
</evidence>
<accession>A0AAD4L622</accession>
<dbReference type="GeneID" id="70239478"/>
<evidence type="ECO:0000256" key="5">
    <source>
        <dbReference type="ARBA" id="ARBA00023136"/>
    </source>
</evidence>
<comment type="caution">
    <text evidence="8">The sequence shown here is derived from an EMBL/GenBank/DDBJ whole genome shotgun (WGS) entry which is preliminary data.</text>
</comment>
<dbReference type="CDD" id="cd17325">
    <property type="entry name" value="MFS_MdtG_SLC18_like"/>
    <property type="match status" value="1"/>
</dbReference>
<dbReference type="GO" id="GO:0022857">
    <property type="term" value="F:transmembrane transporter activity"/>
    <property type="evidence" value="ECO:0007669"/>
    <property type="project" value="InterPro"/>
</dbReference>
<dbReference type="InterPro" id="IPR020846">
    <property type="entry name" value="MFS_dom"/>
</dbReference>
<keyword evidence="9" id="KW-1185">Reference proteome</keyword>
<evidence type="ECO:0000256" key="3">
    <source>
        <dbReference type="ARBA" id="ARBA00022692"/>
    </source>
</evidence>
<keyword evidence="2" id="KW-0813">Transport</keyword>
<feature type="transmembrane region" description="Helical" evidence="6">
    <location>
        <begin position="442"/>
        <end position="461"/>
    </location>
</feature>
<evidence type="ECO:0000256" key="6">
    <source>
        <dbReference type="SAM" id="Phobius"/>
    </source>
</evidence>
<proteinExistence type="predicted"/>
<dbReference type="PANTHER" id="PTHR23506:SF23">
    <property type="entry name" value="GH10249P"/>
    <property type="match status" value="1"/>
</dbReference>
<name>A0AAD4L622_9EURO</name>